<reference evidence="4" key="1">
    <citation type="submission" date="2021-01" db="UniProtKB">
        <authorList>
            <consortium name="EnsemblPlants"/>
        </authorList>
    </citation>
    <scope>IDENTIFICATION</scope>
</reference>
<dbReference type="PROSITE" id="PS01098">
    <property type="entry name" value="LIPASE_GDSL_SER"/>
    <property type="match status" value="1"/>
</dbReference>
<dbReference type="PANTHER" id="PTHR45966:SF12">
    <property type="entry name" value="GDSL ESTERASE_LIPASE 1-LIKE ISOFORM X2"/>
    <property type="match status" value="1"/>
</dbReference>
<keyword evidence="5" id="KW-1185">Reference proteome</keyword>
<comment type="similarity">
    <text evidence="1">Belongs to the 'GDSL' lipolytic enzyme family.</text>
</comment>
<evidence type="ECO:0000256" key="1">
    <source>
        <dbReference type="ARBA" id="ARBA00008668"/>
    </source>
</evidence>
<dbReference type="AlphaFoldDB" id="A0A7N0UL63"/>
<dbReference type="Pfam" id="PF00657">
    <property type="entry name" value="Lipase_GDSL"/>
    <property type="match status" value="1"/>
</dbReference>
<name>A0A7N0UL63_KALFE</name>
<proteinExistence type="inferred from homology"/>
<dbReference type="InterPro" id="IPR008265">
    <property type="entry name" value="Lipase_GDSL_AS"/>
</dbReference>
<evidence type="ECO:0000256" key="3">
    <source>
        <dbReference type="SAM" id="SignalP"/>
    </source>
</evidence>
<dbReference type="Proteomes" id="UP000594263">
    <property type="component" value="Unplaced"/>
</dbReference>
<evidence type="ECO:0000313" key="5">
    <source>
        <dbReference type="Proteomes" id="UP000594263"/>
    </source>
</evidence>
<evidence type="ECO:0008006" key="6">
    <source>
        <dbReference type="Google" id="ProtNLM"/>
    </source>
</evidence>
<dbReference type="InterPro" id="IPR044552">
    <property type="entry name" value="GLIP1-5/GLL25"/>
</dbReference>
<evidence type="ECO:0000256" key="2">
    <source>
        <dbReference type="ARBA" id="ARBA00022729"/>
    </source>
</evidence>
<evidence type="ECO:0000313" key="4">
    <source>
        <dbReference type="EnsemblPlants" id="Kaladp0071s0448.2.v1.1"/>
    </source>
</evidence>
<organism evidence="4 5">
    <name type="scientific">Kalanchoe fedtschenkoi</name>
    <name type="common">Lavender scallops</name>
    <name type="synonym">South American air plant</name>
    <dbReference type="NCBI Taxonomy" id="63787"/>
    <lineage>
        <taxon>Eukaryota</taxon>
        <taxon>Viridiplantae</taxon>
        <taxon>Streptophyta</taxon>
        <taxon>Embryophyta</taxon>
        <taxon>Tracheophyta</taxon>
        <taxon>Spermatophyta</taxon>
        <taxon>Magnoliopsida</taxon>
        <taxon>eudicotyledons</taxon>
        <taxon>Gunneridae</taxon>
        <taxon>Pentapetalae</taxon>
        <taxon>Saxifragales</taxon>
        <taxon>Crassulaceae</taxon>
        <taxon>Kalanchoe</taxon>
    </lineage>
</organism>
<dbReference type="InterPro" id="IPR036514">
    <property type="entry name" value="SGNH_hydro_sf"/>
</dbReference>
<sequence length="268" mass="28792">MAVVLTWLIVMTLLTASSTTGVLGQGPLPGTNKALFIFGDSIYDAGNNIYEPANSHINYYPYGETYFSKPTGRVSDGRIIPDFVADYMKIPFIRPYSQPGFTNYTDGANFASSGASVLPENRPYATYLALQLKNFESVATKIENERGGKTANLLVSNAIYLISIGGNDYADLPSNTTSAARKRMVARVLATLSSALKGSKLEIVRVVGAGHSMDSSHVEARMGQSSITIAANLVSTYGSTGLIQLMWPTGNSQTCFGRGLRLMCLLSI</sequence>
<dbReference type="Gene3D" id="3.40.50.1110">
    <property type="entry name" value="SGNH hydrolase"/>
    <property type="match status" value="1"/>
</dbReference>
<dbReference type="Gramene" id="Kaladp0071s0448.2.v1.1">
    <property type="protein sequence ID" value="Kaladp0071s0448.2.v1.1"/>
    <property type="gene ID" value="Kaladp0071s0448.v1.1"/>
</dbReference>
<dbReference type="GO" id="GO:0006629">
    <property type="term" value="P:lipid metabolic process"/>
    <property type="evidence" value="ECO:0007669"/>
    <property type="project" value="InterPro"/>
</dbReference>
<dbReference type="GO" id="GO:0016298">
    <property type="term" value="F:lipase activity"/>
    <property type="evidence" value="ECO:0007669"/>
    <property type="project" value="InterPro"/>
</dbReference>
<accession>A0A7N0UL63</accession>
<dbReference type="PANTHER" id="PTHR45966">
    <property type="entry name" value="GDSL-LIKE LIPASE/ACYLHYDROLASE"/>
    <property type="match status" value="1"/>
</dbReference>
<protein>
    <recommendedName>
        <fullName evidence="6">GDSL esterase/lipase</fullName>
    </recommendedName>
</protein>
<dbReference type="EnsemblPlants" id="Kaladp0071s0448.2.v1.1">
    <property type="protein sequence ID" value="Kaladp0071s0448.2.v1.1"/>
    <property type="gene ID" value="Kaladp0071s0448.v1.1"/>
</dbReference>
<feature type="signal peptide" evidence="3">
    <location>
        <begin position="1"/>
        <end position="24"/>
    </location>
</feature>
<feature type="chain" id="PRO_5029542479" description="GDSL esterase/lipase" evidence="3">
    <location>
        <begin position="25"/>
        <end position="268"/>
    </location>
</feature>
<dbReference type="InterPro" id="IPR001087">
    <property type="entry name" value="GDSL"/>
</dbReference>
<keyword evidence="2 3" id="KW-0732">Signal</keyword>